<keyword evidence="2" id="KW-1003">Cell membrane</keyword>
<proteinExistence type="inferred from homology"/>
<evidence type="ECO:0000259" key="8">
    <source>
        <dbReference type="Pfam" id="PF01618"/>
    </source>
</evidence>
<feature type="transmembrane region" description="Helical" evidence="7">
    <location>
        <begin position="256"/>
        <end position="280"/>
    </location>
</feature>
<evidence type="ECO:0000256" key="3">
    <source>
        <dbReference type="ARBA" id="ARBA00022692"/>
    </source>
</evidence>
<comment type="subcellular location">
    <subcellularLocation>
        <location evidence="1">Cell membrane</location>
        <topology evidence="1">Multi-pass membrane protein</topology>
    </subcellularLocation>
    <subcellularLocation>
        <location evidence="6">Membrane</location>
        <topology evidence="6">Multi-pass membrane protein</topology>
    </subcellularLocation>
</comment>
<evidence type="ECO:0000313" key="9">
    <source>
        <dbReference type="EMBL" id="MEM5535024.1"/>
    </source>
</evidence>
<evidence type="ECO:0000256" key="2">
    <source>
        <dbReference type="ARBA" id="ARBA00022475"/>
    </source>
</evidence>
<keyword evidence="3 7" id="KW-0812">Transmembrane</keyword>
<dbReference type="RefSeq" id="WP_342853468.1">
    <property type="nucleotide sequence ID" value="NZ_JBBMRA010000001.1"/>
</dbReference>
<dbReference type="Pfam" id="PF01618">
    <property type="entry name" value="MotA_ExbB"/>
    <property type="match status" value="1"/>
</dbReference>
<evidence type="ECO:0000256" key="1">
    <source>
        <dbReference type="ARBA" id="ARBA00004651"/>
    </source>
</evidence>
<accession>A0ABU9TP54</accession>
<dbReference type="PANTHER" id="PTHR30625:SF11">
    <property type="entry name" value="MOTA_TOLQ_EXBB PROTON CHANNEL DOMAIN-CONTAINING PROTEIN"/>
    <property type="match status" value="1"/>
</dbReference>
<gene>
    <name evidence="9" type="ORF">WNY58_01345</name>
</gene>
<evidence type="ECO:0000256" key="4">
    <source>
        <dbReference type="ARBA" id="ARBA00022989"/>
    </source>
</evidence>
<reference evidence="9 10" key="1">
    <citation type="submission" date="2024-03" db="EMBL/GenBank/DDBJ databases">
        <title>Community enrichment and isolation of bacterial strains for fucoidan degradation.</title>
        <authorList>
            <person name="Sichert A."/>
        </authorList>
    </citation>
    <scope>NUCLEOTIDE SEQUENCE [LARGE SCALE GENOMIC DNA]</scope>
    <source>
        <strain evidence="9 10">AS76</strain>
    </source>
</reference>
<keyword evidence="10" id="KW-1185">Reference proteome</keyword>
<evidence type="ECO:0000313" key="10">
    <source>
        <dbReference type="Proteomes" id="UP001449225"/>
    </source>
</evidence>
<name>A0ABU9TP54_9GAMM</name>
<dbReference type="PANTHER" id="PTHR30625">
    <property type="entry name" value="PROTEIN TOLQ"/>
    <property type="match status" value="1"/>
</dbReference>
<dbReference type="EMBL" id="JBBMRA010000001">
    <property type="protein sequence ID" value="MEM5535024.1"/>
    <property type="molecule type" value="Genomic_DNA"/>
</dbReference>
<protein>
    <submittedName>
        <fullName evidence="9">MotA/TolQ/ExbB proton channel family protein</fullName>
    </submittedName>
</protein>
<comment type="caution">
    <text evidence="9">The sequence shown here is derived from an EMBL/GenBank/DDBJ whole genome shotgun (WGS) entry which is preliminary data.</text>
</comment>
<evidence type="ECO:0000256" key="7">
    <source>
        <dbReference type="SAM" id="Phobius"/>
    </source>
</evidence>
<keyword evidence="6" id="KW-0653">Protein transport</keyword>
<comment type="similarity">
    <text evidence="6">Belongs to the exbB/tolQ family.</text>
</comment>
<feature type="domain" description="MotA/TolQ/ExbB proton channel" evidence="8">
    <location>
        <begin position="175"/>
        <end position="287"/>
    </location>
</feature>
<feature type="transmembrane region" description="Helical" evidence="7">
    <location>
        <begin position="114"/>
        <end position="134"/>
    </location>
</feature>
<keyword evidence="6" id="KW-0813">Transport</keyword>
<keyword evidence="4 7" id="KW-1133">Transmembrane helix</keyword>
<feature type="transmembrane region" description="Helical" evidence="7">
    <location>
        <begin position="216"/>
        <end position="236"/>
    </location>
</feature>
<dbReference type="Proteomes" id="UP001449225">
    <property type="component" value="Unassembled WGS sequence"/>
</dbReference>
<evidence type="ECO:0000256" key="6">
    <source>
        <dbReference type="RuleBase" id="RU004057"/>
    </source>
</evidence>
<dbReference type="InterPro" id="IPR050790">
    <property type="entry name" value="ExbB/TolQ_transport"/>
</dbReference>
<sequence>MNSSTNSSIENLGTDANGAAVEAVPSAADAAVHSEIAQESGDRVSALDASSAEVLEDGTANTAPSLDVADGGSVAPLDSASALDLQPATNTLLPDTGLDQLDSVIQMLDVGGPVVWILIVLSIVSVTITLLKLWQFAVLRPEKTDLVNKSLEHWKAGNAAFALSALESARPVPSIVRYAMCGLNEGKDPHMLKEELTRRAQGYVHQLTALLRPLELIANLSPLLGLMGTVLGMIVAFQQMEAAGSQVDPAVLSGGIWQALLTTAAGLAVAIPVAAIHSWLERKAERSAWLLDDAVTQVFTFYFNPLVAVPSDKRADAGCVA</sequence>
<evidence type="ECO:0000256" key="5">
    <source>
        <dbReference type="ARBA" id="ARBA00023136"/>
    </source>
</evidence>
<dbReference type="InterPro" id="IPR002898">
    <property type="entry name" value="MotA_ExbB_proton_chnl"/>
</dbReference>
<keyword evidence="5 7" id="KW-0472">Membrane</keyword>
<organism evidence="9 10">
    <name type="scientific">Neptuniibacter pectenicola</name>
    <dbReference type="NCBI Taxonomy" id="1806669"/>
    <lineage>
        <taxon>Bacteria</taxon>
        <taxon>Pseudomonadati</taxon>
        <taxon>Pseudomonadota</taxon>
        <taxon>Gammaproteobacteria</taxon>
        <taxon>Oceanospirillales</taxon>
        <taxon>Oceanospirillaceae</taxon>
        <taxon>Neptuniibacter</taxon>
    </lineage>
</organism>